<dbReference type="Pfam" id="PF13561">
    <property type="entry name" value="adh_short_C2"/>
    <property type="match status" value="1"/>
</dbReference>
<dbReference type="PANTHER" id="PTHR42879:SF2">
    <property type="entry name" value="3-OXOACYL-[ACYL-CARRIER-PROTEIN] REDUCTASE FABG"/>
    <property type="match status" value="1"/>
</dbReference>
<comment type="subunit">
    <text evidence="4">Homotetramer.</text>
</comment>
<comment type="caution">
    <text evidence="6">The sequence shown here is derived from an EMBL/GenBank/DDBJ whole genome shotgun (WGS) entry which is preliminary data.</text>
</comment>
<dbReference type="InterPro" id="IPR057326">
    <property type="entry name" value="KR_dom"/>
</dbReference>
<dbReference type="NCBIfam" id="NF004197">
    <property type="entry name" value="PRK05653.1-1"/>
    <property type="match status" value="1"/>
</dbReference>
<reference evidence="6 7" key="1">
    <citation type="submission" date="2021-06" db="EMBL/GenBank/DDBJ databases">
        <title>Bacterium isolated from marine sediment.</title>
        <authorList>
            <person name="Zhu K.-L."/>
            <person name="Du Z.-J."/>
            <person name="Liang Q.-Y."/>
        </authorList>
    </citation>
    <scope>NUCLEOTIDE SEQUENCE [LARGE SCALE GENOMIC DNA]</scope>
    <source>
        <strain evidence="6 7">A346</strain>
    </source>
</reference>
<keyword evidence="4" id="KW-0276">Fatty acid metabolism</keyword>
<comment type="pathway">
    <text evidence="4">Lipid metabolism; fatty acid biosynthesis.</text>
</comment>
<dbReference type="InterPro" id="IPR050259">
    <property type="entry name" value="SDR"/>
</dbReference>
<dbReference type="GO" id="GO:0004316">
    <property type="term" value="F:3-oxoacyl-[acyl-carrier-protein] reductase (NADPH) activity"/>
    <property type="evidence" value="ECO:0007669"/>
    <property type="project" value="UniProtKB-EC"/>
</dbReference>
<name>A0ABS6M6D3_9GAMM</name>
<evidence type="ECO:0000313" key="7">
    <source>
        <dbReference type="Proteomes" id="UP000755551"/>
    </source>
</evidence>
<dbReference type="SMART" id="SM00822">
    <property type="entry name" value="PKS_KR"/>
    <property type="match status" value="1"/>
</dbReference>
<evidence type="ECO:0000256" key="4">
    <source>
        <dbReference type="RuleBase" id="RU366074"/>
    </source>
</evidence>
<dbReference type="InterPro" id="IPR011284">
    <property type="entry name" value="3oxo_ACP_reduc"/>
</dbReference>
<dbReference type="NCBIfam" id="NF009464">
    <property type="entry name" value="PRK12824.1"/>
    <property type="match status" value="1"/>
</dbReference>
<dbReference type="InterPro" id="IPR020904">
    <property type="entry name" value="Sc_DH/Rdtase_CS"/>
</dbReference>
<dbReference type="PANTHER" id="PTHR42879">
    <property type="entry name" value="3-OXOACYL-(ACYL-CARRIER-PROTEIN) REDUCTASE"/>
    <property type="match status" value="1"/>
</dbReference>
<evidence type="ECO:0000256" key="2">
    <source>
        <dbReference type="ARBA" id="ARBA00006484"/>
    </source>
</evidence>
<keyword evidence="4" id="KW-0521">NADP</keyword>
<gene>
    <name evidence="6" type="primary">fabG</name>
    <name evidence="6" type="ORF">KTN04_00590</name>
</gene>
<dbReference type="EC" id="1.1.1.100" evidence="4"/>
<dbReference type="EMBL" id="JAHQZT010000001">
    <property type="protein sequence ID" value="MBV0931836.1"/>
    <property type="molecule type" value="Genomic_DNA"/>
</dbReference>
<dbReference type="Proteomes" id="UP000755551">
    <property type="component" value="Unassembled WGS sequence"/>
</dbReference>
<protein>
    <recommendedName>
        <fullName evidence="4">3-oxoacyl-[acyl-carrier-protein] reductase</fullName>
        <ecNumber evidence="4">1.1.1.100</ecNumber>
    </recommendedName>
</protein>
<keyword evidence="4" id="KW-0444">Lipid biosynthesis</keyword>
<evidence type="ECO:0000256" key="1">
    <source>
        <dbReference type="ARBA" id="ARBA00002607"/>
    </source>
</evidence>
<dbReference type="RefSeq" id="WP_217333262.1">
    <property type="nucleotide sequence ID" value="NZ_JAHQZT010000001.1"/>
</dbReference>
<dbReference type="InterPro" id="IPR002347">
    <property type="entry name" value="SDR_fam"/>
</dbReference>
<dbReference type="NCBIfam" id="TIGR01830">
    <property type="entry name" value="3oxo_ACP_reduc"/>
    <property type="match status" value="1"/>
</dbReference>
<dbReference type="NCBIfam" id="NF009466">
    <property type="entry name" value="PRK12826.1-2"/>
    <property type="match status" value="1"/>
</dbReference>
<keyword evidence="4" id="KW-0275">Fatty acid biosynthesis</keyword>
<dbReference type="PROSITE" id="PS00061">
    <property type="entry name" value="ADH_SHORT"/>
    <property type="match status" value="1"/>
</dbReference>
<comment type="catalytic activity">
    <reaction evidence="4">
        <text>a (3R)-hydroxyacyl-[ACP] + NADP(+) = a 3-oxoacyl-[ACP] + NADPH + H(+)</text>
        <dbReference type="Rhea" id="RHEA:17397"/>
        <dbReference type="Rhea" id="RHEA-COMP:9916"/>
        <dbReference type="Rhea" id="RHEA-COMP:9945"/>
        <dbReference type="ChEBI" id="CHEBI:15378"/>
        <dbReference type="ChEBI" id="CHEBI:57783"/>
        <dbReference type="ChEBI" id="CHEBI:58349"/>
        <dbReference type="ChEBI" id="CHEBI:78776"/>
        <dbReference type="ChEBI" id="CHEBI:78827"/>
        <dbReference type="EC" id="1.1.1.100"/>
    </reaction>
</comment>
<proteinExistence type="inferred from homology"/>
<dbReference type="CDD" id="cd05333">
    <property type="entry name" value="BKR_SDR_c"/>
    <property type="match status" value="1"/>
</dbReference>
<keyword evidence="7" id="KW-1185">Reference proteome</keyword>
<keyword evidence="4" id="KW-0443">Lipid metabolism</keyword>
<evidence type="ECO:0000313" key="6">
    <source>
        <dbReference type="EMBL" id="MBV0931836.1"/>
    </source>
</evidence>
<feature type="domain" description="Ketoreductase" evidence="5">
    <location>
        <begin position="6"/>
        <end position="189"/>
    </location>
</feature>
<accession>A0ABS6M6D3</accession>
<comment type="similarity">
    <text evidence="2 4">Belongs to the short-chain dehydrogenases/reductases (SDR) family.</text>
</comment>
<organism evidence="6 7">
    <name type="scientific">Marinobacterium weihaiense</name>
    <dbReference type="NCBI Taxonomy" id="2851016"/>
    <lineage>
        <taxon>Bacteria</taxon>
        <taxon>Pseudomonadati</taxon>
        <taxon>Pseudomonadota</taxon>
        <taxon>Gammaproteobacteria</taxon>
        <taxon>Oceanospirillales</taxon>
        <taxon>Oceanospirillaceae</taxon>
        <taxon>Marinobacterium</taxon>
    </lineage>
</organism>
<keyword evidence="3 4" id="KW-0560">Oxidoreductase</keyword>
<evidence type="ECO:0000259" key="5">
    <source>
        <dbReference type="SMART" id="SM00822"/>
    </source>
</evidence>
<comment type="function">
    <text evidence="1 4">Catalyzes the NADPH-dependent reduction of beta-ketoacyl-ACP substrates to beta-hydroxyacyl-ACP products, the first reductive step in the elongation cycle of fatty acid biosynthesis.</text>
</comment>
<evidence type="ECO:0000256" key="3">
    <source>
        <dbReference type="ARBA" id="ARBA00023002"/>
    </source>
</evidence>
<sequence length="247" mass="25629">MSIEGKVALVTGATRGIGKAIATNLAAQGAIVVGTATSEKGAEAISSYLAEVGNKGIGMVLDVADTASVEAVLKGIQADFGTIEILVNNAGITKDNILMRMKDDEWDGVINTNLNSIYRLVKGCLRGMTKARWGRIVNVSSVVASMGNAGQTNYAAAKSGMEGFTRALAREVGSRNITVNCVAPGFIDTDMTAGLADEHKQSLQAQIPMNRLGQPEEIAAVVGFLASDGGAYVTGDTIHVNGGMYMS</sequence>